<keyword evidence="3" id="KW-0723">Serine/threonine-protein kinase</keyword>
<feature type="compositionally biased region" description="Polar residues" evidence="12">
    <location>
        <begin position="1037"/>
        <end position="1053"/>
    </location>
</feature>
<feature type="region of interest" description="Disordered" evidence="12">
    <location>
        <begin position="843"/>
        <end position="965"/>
    </location>
</feature>
<feature type="compositionally biased region" description="Polar residues" evidence="12">
    <location>
        <begin position="52"/>
        <end position="63"/>
    </location>
</feature>
<dbReference type="InterPro" id="IPR031850">
    <property type="entry name" value="Fungal_KA1_dom"/>
</dbReference>
<feature type="compositionally biased region" description="Basic and acidic residues" evidence="12">
    <location>
        <begin position="564"/>
        <end position="582"/>
    </location>
</feature>
<feature type="compositionally biased region" description="Basic and acidic residues" evidence="12">
    <location>
        <begin position="40"/>
        <end position="49"/>
    </location>
</feature>
<evidence type="ECO:0000259" key="13">
    <source>
        <dbReference type="PROSITE" id="PS50011"/>
    </source>
</evidence>
<evidence type="ECO:0000256" key="5">
    <source>
        <dbReference type="ARBA" id="ARBA00022679"/>
    </source>
</evidence>
<keyword evidence="15" id="KW-1185">Reference proteome</keyword>
<keyword evidence="5" id="KW-0808">Transferase</keyword>
<feature type="compositionally biased region" description="Basic and acidic residues" evidence="12">
    <location>
        <begin position="1026"/>
        <end position="1035"/>
    </location>
</feature>
<feature type="compositionally biased region" description="Low complexity" evidence="12">
    <location>
        <begin position="608"/>
        <end position="626"/>
    </location>
</feature>
<feature type="compositionally biased region" description="Basic residues" evidence="12">
    <location>
        <begin position="632"/>
        <end position="647"/>
    </location>
</feature>
<name>A0ABR4PG69_9HELO</name>
<gene>
    <name evidence="14" type="ORF">PVAG01_06482</name>
</gene>
<dbReference type="EC" id="2.7.11.1" evidence="2"/>
<evidence type="ECO:0000256" key="4">
    <source>
        <dbReference type="ARBA" id="ARBA00022553"/>
    </source>
</evidence>
<dbReference type="Gene3D" id="1.10.510.10">
    <property type="entry name" value="Transferase(Phosphotransferase) domain 1"/>
    <property type="match status" value="1"/>
</dbReference>
<feature type="domain" description="Protein kinase" evidence="13">
    <location>
        <begin position="125"/>
        <end position="406"/>
    </location>
</feature>
<keyword evidence="4" id="KW-0597">Phosphoprotein</keyword>
<dbReference type="Pfam" id="PF16797">
    <property type="entry name" value="Fungal_KA1"/>
    <property type="match status" value="1"/>
</dbReference>
<keyword evidence="6 11" id="KW-0547">Nucleotide-binding</keyword>
<feature type="region of interest" description="Disordered" evidence="12">
    <location>
        <begin position="1003"/>
        <end position="1065"/>
    </location>
</feature>
<feature type="compositionally biased region" description="Polar residues" evidence="12">
    <location>
        <begin position="649"/>
        <end position="659"/>
    </location>
</feature>
<dbReference type="InterPro" id="IPR000719">
    <property type="entry name" value="Prot_kinase_dom"/>
</dbReference>
<dbReference type="InterPro" id="IPR017441">
    <property type="entry name" value="Protein_kinase_ATP_BS"/>
</dbReference>
<evidence type="ECO:0000256" key="12">
    <source>
        <dbReference type="SAM" id="MobiDB-lite"/>
    </source>
</evidence>
<evidence type="ECO:0000256" key="3">
    <source>
        <dbReference type="ARBA" id="ARBA00022527"/>
    </source>
</evidence>
<evidence type="ECO:0000256" key="7">
    <source>
        <dbReference type="ARBA" id="ARBA00022777"/>
    </source>
</evidence>
<dbReference type="Gene3D" id="3.30.310.220">
    <property type="entry name" value="Fungal kinase associated-1 domain"/>
    <property type="match status" value="1"/>
</dbReference>
<organism evidence="14 15">
    <name type="scientific">Phlyctema vagabunda</name>
    <dbReference type="NCBI Taxonomy" id="108571"/>
    <lineage>
        <taxon>Eukaryota</taxon>
        <taxon>Fungi</taxon>
        <taxon>Dikarya</taxon>
        <taxon>Ascomycota</taxon>
        <taxon>Pezizomycotina</taxon>
        <taxon>Leotiomycetes</taxon>
        <taxon>Helotiales</taxon>
        <taxon>Dermateaceae</taxon>
        <taxon>Phlyctema</taxon>
    </lineage>
</organism>
<feature type="compositionally biased region" description="Basic residues" evidence="12">
    <location>
        <begin position="1014"/>
        <end position="1025"/>
    </location>
</feature>
<comment type="similarity">
    <text evidence="1">Belongs to the protein kinase superfamily. CAMK Ser/Thr protein kinase family. NIM1 subfamily.</text>
</comment>
<dbReference type="PROSITE" id="PS00107">
    <property type="entry name" value="PROTEIN_KINASE_ATP"/>
    <property type="match status" value="1"/>
</dbReference>
<sequence>MSTHAAPSRASTRRPPLGEATRRVNNSQQVPVSSKSASLPHHESYRREGQLQAYSPSEESPTVEQYHPLREESRPVSPNSSVANPRLRAIAKDDTYTSSNRNSQVSTASTNASDRSRLKSCIGPWKLGKTLGKGATARVRLARHTVSGQDAAIKIVQKKNAQMSQAGSLADFEKADSKVSEPDDGFRRMPVGIEREVAILKLIEHPNIMKLYDIWENRTEIYLVLEYADGGELFDHISSKGGLEEPEAMKYFRQILSAVGYCHSLNICHRDLKPENILLSKNGKIKIADFGMAALHQSPEHKLKTSCGSPHYAAPELIKGITYRGEKVDIWSLGVILYATLAGRLPFDSDSTKKDWLNVLLANIKRGAYEMDPVFSDEAADLIWKMLQVKPSDRIGMDQIWRHPLLTKYDRMDDLAAGSNPHNMDLKEYRGTVVRKSDLDPQLLRHLRSLWHGLDEKQMIQKLTNKDHNDQKMFYGLLMKYREAQLENYVPDVGYSNSDYHHIRPTLTKAYSTVEFPDMSKRGHRRQVSRFTVVSNVAETIGGDTIMSYDPYKASRPQHLNTIRKNDRAKITIHRTEEEPTLPRHSSRSSASRSVSRDQTSQLIPPVRSSFVSRSSLASSTRSRNSGMRPPSGHKRGVSFSHIRKRTSSGDTNSVSNDAHPNKHAKYTNSASLPPASSRYVRSRKAPVAYQPSLPGDNPDRHSIIWKEDVRKLSSSLAKDCDEAFNRLLLPTAEGSGELRSGTGSNASYINLEEPPIPMSPRFPVPTRKILDVSLQARPLPTPPSRTDSIDFELLQARREAEQRRVLNDGDSPGHVDRMVLHIDHLIKPEQQSPVYYGRRVVSAPAEHQQSHSVRPMPSIIEKRGSGASPRGPGNFDEFLENQHRVEAKSSRITSAPEPRASPSRYRNRNDRYAGQSSSIRDTIRVVPPTSPSPVKPPAPLTIRKKSSQGPPTMSGGLEPGSTYYPIHRTQASDLRQQYHASSAYEATPDLAPIGEDQYLDEQVTNESSTGTVVKKKSAWFKRSSKSSDDSDKRSSIGASNRIVSQSSSNTTAEPRVDTEVPGASKKKGFSLGRLFKKRNSKPDMSVGSDIFEDDLDVDEIVPNGRRSNQAMRGKNSEDTRARRIEPQQNWLAKLFNVKPAARFICFSIAKRRARQEIVTILKGWKTYGIRDIQVDKEKNIVFGKVGPKNYFDMKEVSFAAEIMTVIEHGKRSHLSIARFTLERGANSSFQKVVETLDKVLRIRQVLVVDERKKKMMEKTVRMSTK</sequence>
<feature type="compositionally biased region" description="Polar residues" evidence="12">
    <location>
        <begin position="23"/>
        <end position="37"/>
    </location>
</feature>
<evidence type="ECO:0000256" key="11">
    <source>
        <dbReference type="PROSITE-ProRule" id="PRU10141"/>
    </source>
</evidence>
<proteinExistence type="inferred from homology"/>
<dbReference type="InterPro" id="IPR011009">
    <property type="entry name" value="Kinase-like_dom_sf"/>
</dbReference>
<dbReference type="Proteomes" id="UP001629113">
    <property type="component" value="Unassembled WGS sequence"/>
</dbReference>
<feature type="compositionally biased region" description="Polar residues" evidence="12">
    <location>
        <begin position="96"/>
        <end position="113"/>
    </location>
</feature>
<dbReference type="PANTHER" id="PTHR24346">
    <property type="entry name" value="MAP/MICROTUBULE AFFINITY-REGULATING KINASE"/>
    <property type="match status" value="1"/>
</dbReference>
<keyword evidence="7 14" id="KW-0418">Kinase</keyword>
<dbReference type="InterPro" id="IPR043024">
    <property type="entry name" value="KA1_sf_fungal"/>
</dbReference>
<feature type="compositionally biased region" description="Basic and acidic residues" evidence="12">
    <location>
        <begin position="881"/>
        <end position="890"/>
    </location>
</feature>
<dbReference type="GO" id="GO:0016301">
    <property type="term" value="F:kinase activity"/>
    <property type="evidence" value="ECO:0007669"/>
    <property type="project" value="UniProtKB-KW"/>
</dbReference>
<dbReference type="SUPFAM" id="SSF56112">
    <property type="entry name" value="Protein kinase-like (PK-like)"/>
    <property type="match status" value="1"/>
</dbReference>
<evidence type="ECO:0000256" key="6">
    <source>
        <dbReference type="ARBA" id="ARBA00022741"/>
    </source>
</evidence>
<dbReference type="PROSITE" id="PS50011">
    <property type="entry name" value="PROTEIN_KINASE_DOM"/>
    <property type="match status" value="1"/>
</dbReference>
<evidence type="ECO:0000313" key="14">
    <source>
        <dbReference type="EMBL" id="KAL3422326.1"/>
    </source>
</evidence>
<evidence type="ECO:0000256" key="9">
    <source>
        <dbReference type="ARBA" id="ARBA00047899"/>
    </source>
</evidence>
<comment type="caution">
    <text evidence="14">The sequence shown here is derived from an EMBL/GenBank/DDBJ whole genome shotgun (WGS) entry which is preliminary data.</text>
</comment>
<evidence type="ECO:0000256" key="8">
    <source>
        <dbReference type="ARBA" id="ARBA00022840"/>
    </source>
</evidence>
<dbReference type="EMBL" id="JBFCZG010000005">
    <property type="protein sequence ID" value="KAL3422326.1"/>
    <property type="molecule type" value="Genomic_DNA"/>
</dbReference>
<dbReference type="InterPro" id="IPR008271">
    <property type="entry name" value="Ser/Thr_kinase_AS"/>
</dbReference>
<dbReference type="PANTHER" id="PTHR24346:SF110">
    <property type="entry name" value="NON-SPECIFIC SERINE_THREONINE PROTEIN KINASE"/>
    <property type="match status" value="1"/>
</dbReference>
<feature type="compositionally biased region" description="Polar residues" evidence="12">
    <location>
        <begin position="1003"/>
        <end position="1012"/>
    </location>
</feature>
<dbReference type="Pfam" id="PF00069">
    <property type="entry name" value="Pkinase"/>
    <property type="match status" value="1"/>
</dbReference>
<evidence type="ECO:0000256" key="2">
    <source>
        <dbReference type="ARBA" id="ARBA00012513"/>
    </source>
</evidence>
<comment type="catalytic activity">
    <reaction evidence="9">
        <text>L-threonyl-[protein] + ATP = O-phospho-L-threonyl-[protein] + ADP + H(+)</text>
        <dbReference type="Rhea" id="RHEA:46608"/>
        <dbReference type="Rhea" id="RHEA-COMP:11060"/>
        <dbReference type="Rhea" id="RHEA-COMP:11605"/>
        <dbReference type="ChEBI" id="CHEBI:15378"/>
        <dbReference type="ChEBI" id="CHEBI:30013"/>
        <dbReference type="ChEBI" id="CHEBI:30616"/>
        <dbReference type="ChEBI" id="CHEBI:61977"/>
        <dbReference type="ChEBI" id="CHEBI:456216"/>
        <dbReference type="EC" id="2.7.11.1"/>
    </reaction>
</comment>
<evidence type="ECO:0000313" key="15">
    <source>
        <dbReference type="Proteomes" id="UP001629113"/>
    </source>
</evidence>
<reference evidence="14 15" key="1">
    <citation type="submission" date="2024-06" db="EMBL/GenBank/DDBJ databases">
        <title>Complete genome of Phlyctema vagabunda strain 19-DSS-EL-015.</title>
        <authorList>
            <person name="Fiorenzani C."/>
        </authorList>
    </citation>
    <scope>NUCLEOTIDE SEQUENCE [LARGE SCALE GENOMIC DNA]</scope>
    <source>
        <strain evidence="14 15">19-DSS-EL-015</strain>
    </source>
</reference>
<dbReference type="SMART" id="SM00220">
    <property type="entry name" value="S_TKc"/>
    <property type="match status" value="1"/>
</dbReference>
<comment type="catalytic activity">
    <reaction evidence="10">
        <text>L-seryl-[protein] + ATP = O-phospho-L-seryl-[protein] + ADP + H(+)</text>
        <dbReference type="Rhea" id="RHEA:17989"/>
        <dbReference type="Rhea" id="RHEA-COMP:9863"/>
        <dbReference type="Rhea" id="RHEA-COMP:11604"/>
        <dbReference type="ChEBI" id="CHEBI:15378"/>
        <dbReference type="ChEBI" id="CHEBI:29999"/>
        <dbReference type="ChEBI" id="CHEBI:30616"/>
        <dbReference type="ChEBI" id="CHEBI:83421"/>
        <dbReference type="ChEBI" id="CHEBI:456216"/>
        <dbReference type="EC" id="2.7.11.1"/>
    </reaction>
</comment>
<feature type="region of interest" description="Disordered" evidence="12">
    <location>
        <begin position="559"/>
        <end position="702"/>
    </location>
</feature>
<accession>A0ABR4PG69</accession>
<evidence type="ECO:0000256" key="10">
    <source>
        <dbReference type="ARBA" id="ARBA00048679"/>
    </source>
</evidence>
<feature type="region of interest" description="Disordered" evidence="12">
    <location>
        <begin position="1"/>
        <end position="115"/>
    </location>
</feature>
<evidence type="ECO:0000256" key="1">
    <source>
        <dbReference type="ARBA" id="ARBA00010791"/>
    </source>
</evidence>
<protein>
    <recommendedName>
        <fullName evidence="2">non-specific serine/threonine protein kinase</fullName>
        <ecNumber evidence="2">2.7.11.1</ecNumber>
    </recommendedName>
</protein>
<keyword evidence="8 11" id="KW-0067">ATP-binding</keyword>
<dbReference type="PROSITE" id="PS00108">
    <property type="entry name" value="PROTEIN_KINASE_ST"/>
    <property type="match status" value="1"/>
</dbReference>
<feature type="binding site" evidence="11">
    <location>
        <position position="154"/>
    </location>
    <ligand>
        <name>ATP</name>
        <dbReference type="ChEBI" id="CHEBI:30616"/>
    </ligand>
</feature>
<feature type="compositionally biased region" description="Pro residues" evidence="12">
    <location>
        <begin position="929"/>
        <end position="940"/>
    </location>
</feature>